<keyword evidence="4" id="KW-1003">Cell membrane</keyword>
<comment type="caution">
    <text evidence="10">The sequence shown here is derived from an EMBL/GenBank/DDBJ whole genome shotgun (WGS) entry which is preliminary data.</text>
</comment>
<keyword evidence="7 8" id="KW-0472">Membrane</keyword>
<dbReference type="Gene3D" id="1.20.1720.10">
    <property type="entry name" value="Multidrug resistance protein D"/>
    <property type="match status" value="1"/>
</dbReference>
<evidence type="ECO:0000313" key="11">
    <source>
        <dbReference type="Proteomes" id="UP000051647"/>
    </source>
</evidence>
<evidence type="ECO:0000256" key="6">
    <source>
        <dbReference type="ARBA" id="ARBA00022989"/>
    </source>
</evidence>
<evidence type="ECO:0000256" key="7">
    <source>
        <dbReference type="ARBA" id="ARBA00023136"/>
    </source>
</evidence>
<dbReference type="SUPFAM" id="SSF103473">
    <property type="entry name" value="MFS general substrate transporter"/>
    <property type="match status" value="1"/>
</dbReference>
<feature type="transmembrane region" description="Helical" evidence="8">
    <location>
        <begin position="79"/>
        <end position="97"/>
    </location>
</feature>
<dbReference type="NCBIfam" id="TIGR00711">
    <property type="entry name" value="efflux_EmrB"/>
    <property type="match status" value="1"/>
</dbReference>
<dbReference type="STRING" id="1423815.FC27_GL001849"/>
<feature type="transmembrane region" description="Helical" evidence="8">
    <location>
        <begin position="103"/>
        <end position="122"/>
    </location>
</feature>
<accession>A0A0R1SDW9</accession>
<dbReference type="InterPro" id="IPR020846">
    <property type="entry name" value="MFS_dom"/>
</dbReference>
<dbReference type="PROSITE" id="PS50850">
    <property type="entry name" value="MFS"/>
    <property type="match status" value="1"/>
</dbReference>
<feature type="transmembrane region" description="Helical" evidence="8">
    <location>
        <begin position="198"/>
        <end position="218"/>
    </location>
</feature>
<dbReference type="InterPro" id="IPR004638">
    <property type="entry name" value="EmrB-like"/>
</dbReference>
<protein>
    <submittedName>
        <fullName evidence="10">Transport protein</fullName>
    </submittedName>
</protein>
<dbReference type="PANTHER" id="PTHR42718">
    <property type="entry name" value="MAJOR FACILITATOR SUPERFAMILY MULTIDRUG TRANSPORTER MFSC"/>
    <property type="match status" value="1"/>
</dbReference>
<evidence type="ECO:0000256" key="3">
    <source>
        <dbReference type="ARBA" id="ARBA00022448"/>
    </source>
</evidence>
<dbReference type="EMBL" id="AZFA01000005">
    <property type="protein sequence ID" value="KRL67533.1"/>
    <property type="molecule type" value="Genomic_DNA"/>
</dbReference>
<dbReference type="OrthoDB" id="9816041at2"/>
<name>A0A0R1SDW9_9LACO</name>
<dbReference type="InterPro" id="IPR036259">
    <property type="entry name" value="MFS_trans_sf"/>
</dbReference>
<feature type="transmembrane region" description="Helical" evidence="8">
    <location>
        <begin position="440"/>
        <end position="458"/>
    </location>
</feature>
<dbReference type="PATRIC" id="fig|1423815.3.peg.1892"/>
<dbReference type="GO" id="GO:0005886">
    <property type="term" value="C:plasma membrane"/>
    <property type="evidence" value="ECO:0007669"/>
    <property type="project" value="UniProtKB-SubCell"/>
</dbReference>
<evidence type="ECO:0000256" key="5">
    <source>
        <dbReference type="ARBA" id="ARBA00022692"/>
    </source>
</evidence>
<feature type="transmembrane region" description="Helical" evidence="8">
    <location>
        <begin position="299"/>
        <end position="321"/>
    </location>
</feature>
<dbReference type="PRINTS" id="PR01036">
    <property type="entry name" value="TCRTETB"/>
</dbReference>
<dbReference type="AlphaFoldDB" id="A0A0R1SDW9"/>
<feature type="transmembrane region" description="Helical" evidence="8">
    <location>
        <begin position="224"/>
        <end position="245"/>
    </location>
</feature>
<evidence type="ECO:0000313" key="10">
    <source>
        <dbReference type="EMBL" id="KRL67533.1"/>
    </source>
</evidence>
<sequence length="464" mass="49315">MQVKKLNSNLILAILATGLMSFCGVVVETATNVTFPTLMKEFGVNTATVQWMTTGYLLVASIMMPLSAYLKHNFTSKKLFTIAASLFAIGLIVDSIAPVFPVLVLGRVIQGIGAGIALPLMFNIILEQAPTSKIGLLMGIGTLITAIAPAIGPTFGGLVVNSLGWRSIFILLLPIVLIALIIGIFAIKQVNPPIKSKLNVVGLLLISITFIGLIFGFSNLSNAVSSPVKFILPMVIGNIGLVAFIQQTKRSAEPLIDITVLKNHKYTAHLGAFFLVQIGALGMSFVLPNYIQLVNGQTALIAGLIVLPGSALGAIFAPLGGSILDKFGARRPILMGICLEIIAMLLYIIWGRHLSDGLVLGFYLLFMLGMGLTMGNTMTNGLSQLPNEKNADGNGWFNTVQQFAGTVGTSIASTVVTISQNASLPKSYSLRTAIGSQNSFIVMIIFLLIAAILLNFATKYAKNS</sequence>
<dbReference type="InterPro" id="IPR011701">
    <property type="entry name" value="MFS"/>
</dbReference>
<dbReference type="Gene3D" id="1.20.1250.20">
    <property type="entry name" value="MFS general substrate transporter like domains"/>
    <property type="match status" value="1"/>
</dbReference>
<keyword evidence="3" id="KW-0813">Transport</keyword>
<comment type="similarity">
    <text evidence="2">Belongs to the major facilitator superfamily. EmrB family.</text>
</comment>
<dbReference type="eggNOG" id="COG2814">
    <property type="taxonomic scope" value="Bacteria"/>
</dbReference>
<feature type="transmembrane region" description="Helical" evidence="8">
    <location>
        <begin position="163"/>
        <end position="186"/>
    </location>
</feature>
<dbReference type="PANTHER" id="PTHR42718:SF9">
    <property type="entry name" value="MAJOR FACILITATOR SUPERFAMILY MULTIDRUG TRANSPORTER MFSC"/>
    <property type="match status" value="1"/>
</dbReference>
<evidence type="ECO:0000256" key="2">
    <source>
        <dbReference type="ARBA" id="ARBA00008537"/>
    </source>
</evidence>
<organism evidence="10 11">
    <name type="scientific">Companilactobacillus versmoldensis DSM 14857 = KCTC 3814</name>
    <dbReference type="NCBI Taxonomy" id="1423815"/>
    <lineage>
        <taxon>Bacteria</taxon>
        <taxon>Bacillati</taxon>
        <taxon>Bacillota</taxon>
        <taxon>Bacilli</taxon>
        <taxon>Lactobacillales</taxon>
        <taxon>Lactobacillaceae</taxon>
        <taxon>Companilactobacillus</taxon>
    </lineage>
</organism>
<comment type="subcellular location">
    <subcellularLocation>
        <location evidence="1">Cell membrane</location>
        <topology evidence="1">Multi-pass membrane protein</topology>
    </subcellularLocation>
</comment>
<feature type="transmembrane region" description="Helical" evidence="8">
    <location>
        <begin position="266"/>
        <end position="287"/>
    </location>
</feature>
<feature type="domain" description="Major facilitator superfamily (MFS) profile" evidence="9">
    <location>
        <begin position="9"/>
        <end position="462"/>
    </location>
</feature>
<keyword evidence="11" id="KW-1185">Reference proteome</keyword>
<dbReference type="RefSeq" id="WP_010625374.1">
    <property type="nucleotide sequence ID" value="NZ_AZFA01000005.1"/>
</dbReference>
<evidence type="ECO:0000259" key="9">
    <source>
        <dbReference type="PROSITE" id="PS50850"/>
    </source>
</evidence>
<dbReference type="Pfam" id="PF07690">
    <property type="entry name" value="MFS_1"/>
    <property type="match status" value="1"/>
</dbReference>
<feature type="transmembrane region" description="Helical" evidence="8">
    <location>
        <begin position="134"/>
        <end position="151"/>
    </location>
</feature>
<evidence type="ECO:0000256" key="4">
    <source>
        <dbReference type="ARBA" id="ARBA00022475"/>
    </source>
</evidence>
<evidence type="ECO:0000256" key="1">
    <source>
        <dbReference type="ARBA" id="ARBA00004651"/>
    </source>
</evidence>
<dbReference type="Proteomes" id="UP000051647">
    <property type="component" value="Unassembled WGS sequence"/>
</dbReference>
<feature type="transmembrane region" description="Helical" evidence="8">
    <location>
        <begin position="53"/>
        <end position="70"/>
    </location>
</feature>
<dbReference type="GO" id="GO:0022857">
    <property type="term" value="F:transmembrane transporter activity"/>
    <property type="evidence" value="ECO:0007669"/>
    <property type="project" value="InterPro"/>
</dbReference>
<reference evidence="10 11" key="1">
    <citation type="journal article" date="2015" name="Genome Announc.">
        <title>Expanding the biotechnology potential of lactobacilli through comparative genomics of 213 strains and associated genera.</title>
        <authorList>
            <person name="Sun Z."/>
            <person name="Harris H.M."/>
            <person name="McCann A."/>
            <person name="Guo C."/>
            <person name="Argimon S."/>
            <person name="Zhang W."/>
            <person name="Yang X."/>
            <person name="Jeffery I.B."/>
            <person name="Cooney J.C."/>
            <person name="Kagawa T.F."/>
            <person name="Liu W."/>
            <person name="Song Y."/>
            <person name="Salvetti E."/>
            <person name="Wrobel A."/>
            <person name="Rasinkangas P."/>
            <person name="Parkhill J."/>
            <person name="Rea M.C."/>
            <person name="O'Sullivan O."/>
            <person name="Ritari J."/>
            <person name="Douillard F.P."/>
            <person name="Paul Ross R."/>
            <person name="Yang R."/>
            <person name="Briner A.E."/>
            <person name="Felis G.E."/>
            <person name="de Vos W.M."/>
            <person name="Barrangou R."/>
            <person name="Klaenhammer T.R."/>
            <person name="Caufield P.W."/>
            <person name="Cui Y."/>
            <person name="Zhang H."/>
            <person name="O'Toole P.W."/>
        </authorList>
    </citation>
    <scope>NUCLEOTIDE SEQUENCE [LARGE SCALE GENOMIC DNA]</scope>
    <source>
        <strain evidence="10 11">DSM 14857</strain>
    </source>
</reference>
<gene>
    <name evidence="10" type="ORF">FC27_GL001849</name>
</gene>
<feature type="transmembrane region" description="Helical" evidence="8">
    <location>
        <begin position="333"/>
        <end position="351"/>
    </location>
</feature>
<keyword evidence="6 8" id="KW-1133">Transmembrane helix</keyword>
<proteinExistence type="inferred from homology"/>
<feature type="transmembrane region" description="Helical" evidence="8">
    <location>
        <begin position="357"/>
        <end position="375"/>
    </location>
</feature>
<evidence type="ECO:0000256" key="8">
    <source>
        <dbReference type="SAM" id="Phobius"/>
    </source>
</evidence>
<keyword evidence="5 8" id="KW-0812">Transmembrane</keyword>